<gene>
    <name evidence="1" type="ORF">LTRI10_LOCUS24796</name>
</gene>
<dbReference type="AlphaFoldDB" id="A0AAV2EDB0"/>
<name>A0AAV2EDB0_9ROSI</name>
<keyword evidence="2" id="KW-1185">Reference proteome</keyword>
<dbReference type="EMBL" id="OZ034817">
    <property type="protein sequence ID" value="CAL1383530.1"/>
    <property type="molecule type" value="Genomic_DNA"/>
</dbReference>
<evidence type="ECO:0000313" key="2">
    <source>
        <dbReference type="Proteomes" id="UP001497516"/>
    </source>
</evidence>
<evidence type="ECO:0000313" key="1">
    <source>
        <dbReference type="EMBL" id="CAL1383530.1"/>
    </source>
</evidence>
<accession>A0AAV2EDB0</accession>
<reference evidence="1 2" key="1">
    <citation type="submission" date="2024-04" db="EMBL/GenBank/DDBJ databases">
        <authorList>
            <person name="Fracassetti M."/>
        </authorList>
    </citation>
    <scope>NUCLEOTIDE SEQUENCE [LARGE SCALE GENOMIC DNA]</scope>
</reference>
<organism evidence="1 2">
    <name type="scientific">Linum trigynum</name>
    <dbReference type="NCBI Taxonomy" id="586398"/>
    <lineage>
        <taxon>Eukaryota</taxon>
        <taxon>Viridiplantae</taxon>
        <taxon>Streptophyta</taxon>
        <taxon>Embryophyta</taxon>
        <taxon>Tracheophyta</taxon>
        <taxon>Spermatophyta</taxon>
        <taxon>Magnoliopsida</taxon>
        <taxon>eudicotyledons</taxon>
        <taxon>Gunneridae</taxon>
        <taxon>Pentapetalae</taxon>
        <taxon>rosids</taxon>
        <taxon>fabids</taxon>
        <taxon>Malpighiales</taxon>
        <taxon>Linaceae</taxon>
        <taxon>Linum</taxon>
    </lineage>
</organism>
<proteinExistence type="predicted"/>
<sequence>MQRSAAPLLFSSGEWRVATSDPQGYDWRDQRGNRRRDESFRLGSAIDLALSAGGGGEIGFAMKFDGGREKVCGEIWF</sequence>
<protein>
    <submittedName>
        <fullName evidence="1">Uncharacterized protein</fullName>
    </submittedName>
</protein>
<dbReference type="Proteomes" id="UP001497516">
    <property type="component" value="Chromosome 4"/>
</dbReference>